<dbReference type="Pfam" id="PF00353">
    <property type="entry name" value="HemolysinCabind"/>
    <property type="match status" value="2"/>
</dbReference>
<dbReference type="InterPro" id="IPR001343">
    <property type="entry name" value="Hemolysn_Ca-bd"/>
</dbReference>
<sequence length="166" mass="17677">MGNDNGYVYDNNDTLIGGSGNDLLIAGPGSDVLDGGTGDDVLIGDVVDNFYDIPVDTLTGGAGRDQFILGGEYGNLYYSSDPVLQSNKEYAIITDFSRSQDVIQLPKSYSNYGEPLGIPVKYILGSSPIGLPQGTAIYIDQDTDVLIAIIQGVSGLSLDESYFRFV</sequence>
<dbReference type="EMBL" id="JAECZA010000029">
    <property type="protein sequence ID" value="MBH8573285.1"/>
    <property type="molecule type" value="Genomic_DNA"/>
</dbReference>
<dbReference type="PRINTS" id="PR00313">
    <property type="entry name" value="CABNDNGRPT"/>
</dbReference>
<organism evidence="1 2">
    <name type="scientific">Dendronalium phyllosphericum CENA369</name>
    <dbReference type="NCBI Taxonomy" id="1725256"/>
    <lineage>
        <taxon>Bacteria</taxon>
        <taxon>Bacillati</taxon>
        <taxon>Cyanobacteriota</taxon>
        <taxon>Cyanophyceae</taxon>
        <taxon>Nostocales</taxon>
        <taxon>Nostocaceae</taxon>
        <taxon>Dendronalium</taxon>
        <taxon>Dendronalium phyllosphericum</taxon>
    </lineage>
</organism>
<protein>
    <submittedName>
        <fullName evidence="1">Uncharacterized protein</fullName>
    </submittedName>
</protein>
<evidence type="ECO:0000313" key="1">
    <source>
        <dbReference type="EMBL" id="MBH8573285.1"/>
    </source>
</evidence>
<reference evidence="1 2" key="1">
    <citation type="journal article" date="2021" name="Int. J. Syst. Evol. Microbiol.">
        <title>Amazonocrinis nigriterrae gen. nov., sp. nov., Atlanticothrix silvestris gen. nov., sp. nov. and Dendronalium phyllosphericum gen. nov., sp. nov., nostocacean cyanobacteria from Brazilian environments.</title>
        <authorList>
            <person name="Alvarenga D.O."/>
            <person name="Andreote A.P.D."/>
            <person name="Branco L.H.Z."/>
            <person name="Delbaje E."/>
            <person name="Cruz R.B."/>
            <person name="Varani A.M."/>
            <person name="Fiore M.F."/>
        </authorList>
    </citation>
    <scope>NUCLEOTIDE SEQUENCE [LARGE SCALE GENOMIC DNA]</scope>
    <source>
        <strain evidence="1 2">CENA369</strain>
    </source>
</reference>
<comment type="caution">
    <text evidence="1">The sequence shown here is derived from an EMBL/GenBank/DDBJ whole genome shotgun (WGS) entry which is preliminary data.</text>
</comment>
<name>A0A8J7HZQ0_9NOST</name>
<dbReference type="InterPro" id="IPR018511">
    <property type="entry name" value="Hemolysin-typ_Ca-bd_CS"/>
</dbReference>
<dbReference type="Proteomes" id="UP000662314">
    <property type="component" value="Unassembled WGS sequence"/>
</dbReference>
<evidence type="ECO:0000313" key="2">
    <source>
        <dbReference type="Proteomes" id="UP000662314"/>
    </source>
</evidence>
<gene>
    <name evidence="1" type="ORF">I8752_09695</name>
</gene>
<dbReference type="SUPFAM" id="SSF51120">
    <property type="entry name" value="beta-Roll"/>
    <property type="match status" value="1"/>
</dbReference>
<dbReference type="InterPro" id="IPR011049">
    <property type="entry name" value="Serralysin-like_metalloprot_C"/>
</dbReference>
<dbReference type="GO" id="GO:0005509">
    <property type="term" value="F:calcium ion binding"/>
    <property type="evidence" value="ECO:0007669"/>
    <property type="project" value="InterPro"/>
</dbReference>
<accession>A0A8J7HZQ0</accession>
<dbReference type="AlphaFoldDB" id="A0A8J7HZQ0"/>
<keyword evidence="2" id="KW-1185">Reference proteome</keyword>
<dbReference type="PROSITE" id="PS00330">
    <property type="entry name" value="HEMOLYSIN_CALCIUM"/>
    <property type="match status" value="1"/>
</dbReference>
<dbReference type="Gene3D" id="2.150.10.10">
    <property type="entry name" value="Serralysin-like metalloprotease, C-terminal"/>
    <property type="match status" value="1"/>
</dbReference>
<proteinExistence type="predicted"/>